<sequence>MLDELRLCLSERAAQRSLAVSSFNIRQFQERVELERLSTTTLILDLGMLTFRVANDSLISSSVVGAIFNKVCKSSAGRSGFPGSETESFLRSPLLVSAAVYPNKDSIISSLNLPIV</sequence>
<name>A0A9I9EK49_CUCME</name>
<evidence type="ECO:0000313" key="1">
    <source>
        <dbReference type="EnsemblPlants" id="MELO3C034914.2.1"/>
    </source>
</evidence>
<protein>
    <submittedName>
        <fullName evidence="1">Uncharacterized protein</fullName>
    </submittedName>
</protein>
<accession>A0A9I9EK49</accession>
<organism evidence="1">
    <name type="scientific">Cucumis melo</name>
    <name type="common">Muskmelon</name>
    <dbReference type="NCBI Taxonomy" id="3656"/>
    <lineage>
        <taxon>Eukaryota</taxon>
        <taxon>Viridiplantae</taxon>
        <taxon>Streptophyta</taxon>
        <taxon>Embryophyta</taxon>
        <taxon>Tracheophyta</taxon>
        <taxon>Spermatophyta</taxon>
        <taxon>Magnoliopsida</taxon>
        <taxon>eudicotyledons</taxon>
        <taxon>Gunneridae</taxon>
        <taxon>Pentapetalae</taxon>
        <taxon>rosids</taxon>
        <taxon>fabids</taxon>
        <taxon>Cucurbitales</taxon>
        <taxon>Cucurbitaceae</taxon>
        <taxon>Benincaseae</taxon>
        <taxon>Cucumis</taxon>
    </lineage>
</organism>
<proteinExistence type="predicted"/>
<dbReference type="EnsemblPlants" id="MELO3C034914.2.1">
    <property type="protein sequence ID" value="MELO3C034914.2.1"/>
    <property type="gene ID" value="MELO3C034914.2"/>
</dbReference>
<dbReference type="AlphaFoldDB" id="A0A9I9EK49"/>
<dbReference type="Gramene" id="MELO3C034914.2.1">
    <property type="protein sequence ID" value="MELO3C034914.2.1"/>
    <property type="gene ID" value="MELO3C034914.2"/>
</dbReference>
<reference evidence="1" key="1">
    <citation type="submission" date="2023-03" db="UniProtKB">
        <authorList>
            <consortium name="EnsemblPlants"/>
        </authorList>
    </citation>
    <scope>IDENTIFICATION</scope>
</reference>